<keyword evidence="5" id="KW-0963">Cytoplasm</keyword>
<dbReference type="GO" id="GO:0043328">
    <property type="term" value="P:protein transport to vacuole involved in ubiquitin-dependent protein catabolic process via the multivesicular body sorting pathway"/>
    <property type="evidence" value="ECO:0007669"/>
    <property type="project" value="TreeGrafter"/>
</dbReference>
<evidence type="ECO:0000256" key="4">
    <source>
        <dbReference type="ARBA" id="ARBA00022448"/>
    </source>
</evidence>
<comment type="subunit">
    <text evidence="9">Component of the endosomal sorting complex required for transport II (ESCRT-II).</text>
</comment>
<dbReference type="Proteomes" id="UP000190831">
    <property type="component" value="Chromosome B"/>
</dbReference>
<evidence type="ECO:0000256" key="5">
    <source>
        <dbReference type="ARBA" id="ARBA00022490"/>
    </source>
</evidence>
<dbReference type="AlphaFoldDB" id="A0A1G4M828"/>
<dbReference type="Pfam" id="PF04157">
    <property type="entry name" value="EAP30"/>
    <property type="match status" value="1"/>
</dbReference>
<comment type="function">
    <text evidence="9">Component of the endosomal sorting complex required for transport II (ESCRT-II), which is required for multivesicular body (MVB) formation and sorting of endosomal cargo proteins into MVBs.</text>
</comment>
<evidence type="ECO:0000256" key="8">
    <source>
        <dbReference type="ARBA" id="ARBA00023136"/>
    </source>
</evidence>
<evidence type="ECO:0000256" key="1">
    <source>
        <dbReference type="ARBA" id="ARBA00004481"/>
    </source>
</evidence>
<sequence>MKFGLAAFDASWDRHYQDLSTNVLGRQTREFKEQLTIFQERLVEFAKDHNKELKENPEFRAKFIRMCASIGIDPISLFDRQRHLFDVNDFYYEICVKVIEICRKTKDLNGGVISFDELHKGYFIMLKVQIEDLEKSIEMLQSLDGGFEVFFIKGKKFLRSVPNELTDDQTKILEICSVLGYASISLLRVNLNWKPFRSDAILKEMVANGLLWTDNQAQGEVLYWDPAWIIRSSSLM</sequence>
<keyword evidence="8" id="KW-0472">Membrane</keyword>
<dbReference type="Gene3D" id="1.10.10.10">
    <property type="entry name" value="Winged helix-like DNA-binding domain superfamily/Winged helix DNA-binding domain"/>
    <property type="match status" value="2"/>
</dbReference>
<organism evidence="10 11">
    <name type="scientific">Lachancea fermentati</name>
    <name type="common">Zygosaccharomyces fermentati</name>
    <dbReference type="NCBI Taxonomy" id="4955"/>
    <lineage>
        <taxon>Eukaryota</taxon>
        <taxon>Fungi</taxon>
        <taxon>Dikarya</taxon>
        <taxon>Ascomycota</taxon>
        <taxon>Saccharomycotina</taxon>
        <taxon>Saccharomycetes</taxon>
        <taxon>Saccharomycetales</taxon>
        <taxon>Saccharomycetaceae</taxon>
        <taxon>Lachancea</taxon>
    </lineage>
</organism>
<dbReference type="InterPro" id="IPR036390">
    <property type="entry name" value="WH_DNA-bd_sf"/>
</dbReference>
<keyword evidence="7 9" id="KW-0653">Protein transport</keyword>
<evidence type="ECO:0000256" key="9">
    <source>
        <dbReference type="PIRNR" id="PIRNR017215"/>
    </source>
</evidence>
<dbReference type="SUPFAM" id="SSF46785">
    <property type="entry name" value="Winged helix' DNA-binding domain"/>
    <property type="match status" value="2"/>
</dbReference>
<dbReference type="InterPro" id="IPR016689">
    <property type="entry name" value="ESCRT-2_cplx_Snf8"/>
</dbReference>
<evidence type="ECO:0000256" key="6">
    <source>
        <dbReference type="ARBA" id="ARBA00022753"/>
    </source>
</evidence>
<evidence type="ECO:0000313" key="10">
    <source>
        <dbReference type="EMBL" id="SCV99996.1"/>
    </source>
</evidence>
<evidence type="ECO:0000256" key="7">
    <source>
        <dbReference type="ARBA" id="ARBA00022927"/>
    </source>
</evidence>
<name>A0A1G4M828_LACFM</name>
<comment type="similarity">
    <text evidence="3 9">Belongs to the SNF8 family.</text>
</comment>
<keyword evidence="6" id="KW-0967">Endosome</keyword>
<gene>
    <name evidence="10" type="ORF">LAFE_0B07118G</name>
</gene>
<dbReference type="GO" id="GO:0000814">
    <property type="term" value="C:ESCRT II complex"/>
    <property type="evidence" value="ECO:0007669"/>
    <property type="project" value="UniProtKB-UniRule"/>
</dbReference>
<comment type="subcellular location">
    <subcellularLocation>
        <location evidence="2">Cytoplasm</location>
    </subcellularLocation>
    <subcellularLocation>
        <location evidence="1">Endosome membrane</location>
        <topology evidence="1">Peripheral membrane protein</topology>
    </subcellularLocation>
</comment>
<reference evidence="11" key="1">
    <citation type="submission" date="2016-03" db="EMBL/GenBank/DDBJ databases">
        <authorList>
            <person name="Devillers H."/>
        </authorList>
    </citation>
    <scope>NUCLEOTIDE SEQUENCE [LARGE SCALE GENOMIC DNA]</scope>
</reference>
<dbReference type="InterPro" id="IPR036388">
    <property type="entry name" value="WH-like_DNA-bd_sf"/>
</dbReference>
<keyword evidence="4 9" id="KW-0813">Transport</keyword>
<protein>
    <recommendedName>
        <fullName evidence="9">Vacuolar-sorting protein SNF8</fullName>
    </recommendedName>
</protein>
<evidence type="ECO:0000313" key="11">
    <source>
        <dbReference type="Proteomes" id="UP000190831"/>
    </source>
</evidence>
<dbReference type="FunFam" id="1.10.10.10:FF:000397">
    <property type="entry name" value="Vacuolar-sorting protein SNF8"/>
    <property type="match status" value="1"/>
</dbReference>
<dbReference type="OMA" id="QIVEVCM"/>
<dbReference type="OrthoDB" id="283883at2759"/>
<evidence type="ECO:0000256" key="2">
    <source>
        <dbReference type="ARBA" id="ARBA00004496"/>
    </source>
</evidence>
<dbReference type="PIRSF" id="PIRSF017215">
    <property type="entry name" value="ESCRT2_Vps22"/>
    <property type="match status" value="1"/>
</dbReference>
<dbReference type="STRING" id="4955.A0A1G4M828"/>
<accession>A0A1G4M828</accession>
<keyword evidence="11" id="KW-1185">Reference proteome</keyword>
<proteinExistence type="inferred from homology"/>
<dbReference type="InterPro" id="IPR040608">
    <property type="entry name" value="Snf8/Vps36"/>
</dbReference>
<evidence type="ECO:0000256" key="3">
    <source>
        <dbReference type="ARBA" id="ARBA00009834"/>
    </source>
</evidence>
<dbReference type="PANTHER" id="PTHR12806">
    <property type="entry name" value="EAP30 SUBUNIT OF ELL COMPLEX"/>
    <property type="match status" value="1"/>
</dbReference>
<dbReference type="PANTHER" id="PTHR12806:SF0">
    <property type="entry name" value="VACUOLAR-SORTING PROTEIN SNF8"/>
    <property type="match status" value="1"/>
</dbReference>
<dbReference type="EMBL" id="LT598489">
    <property type="protein sequence ID" value="SCV99996.1"/>
    <property type="molecule type" value="Genomic_DNA"/>
</dbReference>
<dbReference type="Gene3D" id="6.10.140.180">
    <property type="match status" value="1"/>
</dbReference>